<dbReference type="KEGG" id="minf:MESINF_0584"/>
<dbReference type="InterPro" id="IPR013525">
    <property type="entry name" value="ABC2_TM"/>
</dbReference>
<evidence type="ECO:0000256" key="2">
    <source>
        <dbReference type="ARBA" id="ARBA00022692"/>
    </source>
</evidence>
<dbReference type="EMBL" id="LS974202">
    <property type="protein sequence ID" value="SSC12033.1"/>
    <property type="molecule type" value="Genomic_DNA"/>
</dbReference>
<feature type="transmembrane region" description="Helical" evidence="5">
    <location>
        <begin position="233"/>
        <end position="257"/>
    </location>
</feature>
<dbReference type="Proteomes" id="UP000250796">
    <property type="component" value="Chromosome MESINF"/>
</dbReference>
<reference evidence="7 8" key="1">
    <citation type="submission" date="2017-01" db="EMBL/GenBank/DDBJ databases">
        <authorList>
            <person name="Erauso G."/>
        </authorList>
    </citation>
    <scope>NUCLEOTIDE SEQUENCE [LARGE SCALE GENOMIC DNA]</scope>
    <source>
        <strain evidence="7">MESINF1</strain>
    </source>
</reference>
<keyword evidence="8" id="KW-1185">Reference proteome</keyword>
<dbReference type="GO" id="GO:0016020">
    <property type="term" value="C:membrane"/>
    <property type="evidence" value="ECO:0007669"/>
    <property type="project" value="UniProtKB-SubCell"/>
</dbReference>
<gene>
    <name evidence="7" type="ORF">MESINF_0584</name>
</gene>
<name>A0A7Z7PQR3_9BACT</name>
<dbReference type="RefSeq" id="WP_169698443.1">
    <property type="nucleotide sequence ID" value="NZ_LS974202.1"/>
</dbReference>
<dbReference type="Pfam" id="PF12698">
    <property type="entry name" value="ABC2_membrane_3"/>
    <property type="match status" value="1"/>
</dbReference>
<evidence type="ECO:0000256" key="4">
    <source>
        <dbReference type="ARBA" id="ARBA00023136"/>
    </source>
</evidence>
<comment type="subcellular location">
    <subcellularLocation>
        <location evidence="1">Membrane</location>
        <topology evidence="1">Multi-pass membrane protein</topology>
    </subcellularLocation>
</comment>
<evidence type="ECO:0000256" key="3">
    <source>
        <dbReference type="ARBA" id="ARBA00022989"/>
    </source>
</evidence>
<evidence type="ECO:0000313" key="8">
    <source>
        <dbReference type="Proteomes" id="UP000250796"/>
    </source>
</evidence>
<feature type="transmembrane region" description="Helical" evidence="5">
    <location>
        <begin position="21"/>
        <end position="41"/>
    </location>
</feature>
<accession>A0A7Z7PQR3</accession>
<organism evidence="7 8">
    <name type="scientific">Mesotoga infera</name>
    <dbReference type="NCBI Taxonomy" id="1236046"/>
    <lineage>
        <taxon>Bacteria</taxon>
        <taxon>Thermotogati</taxon>
        <taxon>Thermotogota</taxon>
        <taxon>Thermotogae</taxon>
        <taxon>Kosmotogales</taxon>
        <taxon>Kosmotogaceae</taxon>
        <taxon>Mesotoga</taxon>
    </lineage>
</organism>
<evidence type="ECO:0000259" key="6">
    <source>
        <dbReference type="Pfam" id="PF12698"/>
    </source>
</evidence>
<feature type="transmembrane region" description="Helical" evidence="5">
    <location>
        <begin position="360"/>
        <end position="381"/>
    </location>
</feature>
<feature type="transmembrane region" description="Helical" evidence="5">
    <location>
        <begin position="181"/>
        <end position="203"/>
    </location>
</feature>
<dbReference type="PANTHER" id="PTHR43471:SF3">
    <property type="entry name" value="ABC TRANSPORTER PERMEASE PROTEIN NATB"/>
    <property type="match status" value="1"/>
</dbReference>
<feature type="transmembrane region" description="Helical" evidence="5">
    <location>
        <begin position="311"/>
        <end position="329"/>
    </location>
</feature>
<keyword evidence="4 5" id="KW-0472">Membrane</keyword>
<dbReference type="PANTHER" id="PTHR43471">
    <property type="entry name" value="ABC TRANSPORTER PERMEASE"/>
    <property type="match status" value="1"/>
</dbReference>
<evidence type="ECO:0000256" key="5">
    <source>
        <dbReference type="SAM" id="Phobius"/>
    </source>
</evidence>
<feature type="transmembrane region" description="Helical" evidence="5">
    <location>
        <begin position="277"/>
        <end position="299"/>
    </location>
</feature>
<sequence>MLRDVLIIFRKELKNVFKDGRTIFAVLILPMLIMPIIFLVINTVSTSQAKSFEETVYEVNLVNLPDERFEGILAGLIKYRAVQNTDKEAVLSRDNYLIVEFPADSDQRIARGEGLDAKVYFNSTSRGSSYGAQMIRNALSNYSSLLLADRLAQHGLSLADLNMVSVQQEDVAPEESRGTEFLAVLIPYFLLIYIFSGAMNIGLDTTAGEKERGSMPVLLVNQVSRTSIAMGKILYVMMIAVLNSVFTFIGLMIAFRLGGPAFGAGEMNFSSLSPSTLAGLFVTLLTMAGLAASIIVLLGSLARNIKEGGGYILPIYIFAVVLGVATMQMESPDNPLLYIIPLINSIFVMKDIITLQFVSWRFLLMLLSNLTYVSVLIFALAKVFNSEKIMDSSGS</sequence>
<evidence type="ECO:0000256" key="1">
    <source>
        <dbReference type="ARBA" id="ARBA00004141"/>
    </source>
</evidence>
<protein>
    <submittedName>
        <fullName evidence="7">ABC-type Na+ efflux pump, permease component</fullName>
    </submittedName>
</protein>
<keyword evidence="2 5" id="KW-0812">Transmembrane</keyword>
<dbReference type="AlphaFoldDB" id="A0A7Z7PQR3"/>
<dbReference type="GO" id="GO:0140359">
    <property type="term" value="F:ABC-type transporter activity"/>
    <property type="evidence" value="ECO:0007669"/>
    <property type="project" value="InterPro"/>
</dbReference>
<proteinExistence type="predicted"/>
<feature type="domain" description="ABC-2 type transporter transmembrane" evidence="6">
    <location>
        <begin position="22"/>
        <end position="378"/>
    </location>
</feature>
<keyword evidence="3 5" id="KW-1133">Transmembrane helix</keyword>
<evidence type="ECO:0000313" key="7">
    <source>
        <dbReference type="EMBL" id="SSC12033.1"/>
    </source>
</evidence>